<evidence type="ECO:0000256" key="2">
    <source>
        <dbReference type="ARBA" id="ARBA00004236"/>
    </source>
</evidence>
<evidence type="ECO:0000256" key="11">
    <source>
        <dbReference type="ARBA" id="ARBA00022967"/>
    </source>
</evidence>
<feature type="transmembrane region" description="Helical" evidence="18">
    <location>
        <begin position="1026"/>
        <end position="1049"/>
    </location>
</feature>
<dbReference type="GO" id="GO:0016887">
    <property type="term" value="F:ATP hydrolysis activity"/>
    <property type="evidence" value="ECO:0007669"/>
    <property type="project" value="InterPro"/>
</dbReference>
<feature type="binding site" evidence="16">
    <location>
        <position position="398"/>
    </location>
    <ligand>
        <name>ATP</name>
        <dbReference type="ChEBI" id="CHEBI:30616"/>
    </ligand>
</feature>
<dbReference type="SUPFAM" id="SSF81660">
    <property type="entry name" value="Metal cation-transporting ATPase, ATP-binding domain N"/>
    <property type="match status" value="1"/>
</dbReference>
<feature type="transmembrane region" description="Helical" evidence="18">
    <location>
        <begin position="987"/>
        <end position="1006"/>
    </location>
</feature>
<dbReference type="GO" id="GO:0000287">
    <property type="term" value="F:magnesium ion binding"/>
    <property type="evidence" value="ECO:0007669"/>
    <property type="project" value="UniProtKB-UniRule"/>
</dbReference>
<feature type="binding site" evidence="16">
    <location>
        <position position="756"/>
    </location>
    <ligand>
        <name>ATP</name>
        <dbReference type="ChEBI" id="CHEBI:30616"/>
    </ligand>
</feature>
<dbReference type="Gene3D" id="2.70.150.10">
    <property type="entry name" value="Calcium-transporting ATPase, cytoplasmic transduction domain A"/>
    <property type="match status" value="1"/>
</dbReference>
<evidence type="ECO:0000256" key="3">
    <source>
        <dbReference type="ARBA" id="ARBA00008109"/>
    </source>
</evidence>
<evidence type="ECO:0000256" key="14">
    <source>
        <dbReference type="ARBA" id="ARBA00034036"/>
    </source>
</evidence>
<comment type="caution">
    <text evidence="22">The sequence shown here is derived from an EMBL/GenBank/DDBJ whole genome shotgun (WGS) entry which is preliminary data.</text>
</comment>
<gene>
    <name evidence="22" type="ORF">WJX72_004072</name>
</gene>
<feature type="binding site" evidence="17">
    <location>
        <position position="786"/>
    </location>
    <ligand>
        <name>Mg(2+)</name>
        <dbReference type="ChEBI" id="CHEBI:18420"/>
    </ligand>
</feature>
<feature type="binding site" evidence="16">
    <location>
        <position position="397"/>
    </location>
    <ligand>
        <name>ATP</name>
        <dbReference type="ChEBI" id="CHEBI:30616"/>
    </ligand>
</feature>
<feature type="region of interest" description="Disordered" evidence="19">
    <location>
        <begin position="1199"/>
        <end position="1224"/>
    </location>
</feature>
<keyword evidence="13 18" id="KW-0472">Membrane</keyword>
<dbReference type="InterPro" id="IPR018303">
    <property type="entry name" value="ATPase_P-typ_P_site"/>
</dbReference>
<evidence type="ECO:0000259" key="21">
    <source>
        <dbReference type="Pfam" id="PF16212"/>
    </source>
</evidence>
<evidence type="ECO:0000256" key="16">
    <source>
        <dbReference type="PIRSR" id="PIRSR606539-2"/>
    </source>
</evidence>
<dbReference type="NCBIfam" id="TIGR01652">
    <property type="entry name" value="ATPase-Plipid"/>
    <property type="match status" value="1"/>
</dbReference>
<dbReference type="Gene3D" id="3.40.1110.10">
    <property type="entry name" value="Calcium-transporting ATPase, cytoplasmic domain N"/>
    <property type="match status" value="1"/>
</dbReference>
<dbReference type="Pfam" id="PF16209">
    <property type="entry name" value="PhoLip_ATPase_N"/>
    <property type="match status" value="1"/>
</dbReference>
<keyword evidence="11 18" id="KW-1278">Translocase</keyword>
<evidence type="ECO:0000256" key="19">
    <source>
        <dbReference type="SAM" id="MobiDB-lite"/>
    </source>
</evidence>
<feature type="binding site" evidence="16">
    <location>
        <position position="514"/>
    </location>
    <ligand>
        <name>ATP</name>
        <dbReference type="ChEBI" id="CHEBI:30616"/>
    </ligand>
</feature>
<feature type="transmembrane region" description="Helical" evidence="18">
    <location>
        <begin position="272"/>
        <end position="296"/>
    </location>
</feature>
<feature type="binding site" evidence="16">
    <location>
        <position position="698"/>
    </location>
    <ligand>
        <name>ATP</name>
        <dbReference type="ChEBI" id="CHEBI:30616"/>
    </ligand>
</feature>
<feature type="binding site" evidence="16">
    <location>
        <position position="697"/>
    </location>
    <ligand>
        <name>ATP</name>
        <dbReference type="ChEBI" id="CHEBI:30616"/>
    </ligand>
</feature>
<dbReference type="FunFam" id="3.40.1110.10:FF:000029">
    <property type="entry name" value="Phospholipid-transporting ATPase"/>
    <property type="match status" value="1"/>
</dbReference>
<protein>
    <recommendedName>
        <fullName evidence="18">Phospholipid-transporting ATPase</fullName>
        <ecNumber evidence="18">7.6.2.1</ecNumber>
    </recommendedName>
</protein>
<dbReference type="EMBL" id="JALJOR010000008">
    <property type="protein sequence ID" value="KAK9812802.1"/>
    <property type="molecule type" value="Genomic_DNA"/>
</dbReference>
<evidence type="ECO:0000256" key="8">
    <source>
        <dbReference type="ARBA" id="ARBA00022741"/>
    </source>
</evidence>
<keyword evidence="12 18" id="KW-1133">Transmembrane helix</keyword>
<evidence type="ECO:0000256" key="15">
    <source>
        <dbReference type="PIRSR" id="PIRSR606539-1"/>
    </source>
</evidence>
<dbReference type="GO" id="GO:0045332">
    <property type="term" value="P:phospholipid translocation"/>
    <property type="evidence" value="ECO:0007669"/>
    <property type="project" value="TreeGrafter"/>
</dbReference>
<dbReference type="PANTHER" id="PTHR24092">
    <property type="entry name" value="PROBABLE PHOSPHOLIPID-TRANSPORTING ATPASE"/>
    <property type="match status" value="1"/>
</dbReference>
<feature type="binding site" evidence="16">
    <location>
        <position position="785"/>
    </location>
    <ligand>
        <name>ATP</name>
        <dbReference type="ChEBI" id="CHEBI:30616"/>
    </ligand>
</feature>
<dbReference type="SUPFAM" id="SSF81653">
    <property type="entry name" value="Calcium ATPase, transduction domain A"/>
    <property type="match status" value="1"/>
</dbReference>
<dbReference type="Gene3D" id="3.40.50.1000">
    <property type="entry name" value="HAD superfamily/HAD-like"/>
    <property type="match status" value="1"/>
</dbReference>
<evidence type="ECO:0000256" key="5">
    <source>
        <dbReference type="ARBA" id="ARBA00022475"/>
    </source>
</evidence>
<feature type="transmembrane region" description="Helical" evidence="18">
    <location>
        <begin position="839"/>
        <end position="863"/>
    </location>
</feature>
<dbReference type="CDD" id="cd02073">
    <property type="entry name" value="P-type_ATPase_APLT_Dnf-like"/>
    <property type="match status" value="1"/>
</dbReference>
<feature type="binding site" evidence="16">
    <location>
        <position position="399"/>
    </location>
    <ligand>
        <name>ATP</name>
        <dbReference type="ChEBI" id="CHEBI:30616"/>
    </ligand>
</feature>
<dbReference type="InterPro" id="IPR044492">
    <property type="entry name" value="P_typ_ATPase_HD_dom"/>
</dbReference>
<feature type="transmembrane region" description="Helical" evidence="18">
    <location>
        <begin position="956"/>
        <end position="975"/>
    </location>
</feature>
<accession>A0AAW1PXM2</accession>
<evidence type="ECO:0000313" key="23">
    <source>
        <dbReference type="Proteomes" id="UP001489004"/>
    </source>
</evidence>
<proteinExistence type="inferred from homology"/>
<feature type="transmembrane region" description="Helical" evidence="18">
    <location>
        <begin position="922"/>
        <end position="944"/>
    </location>
</feature>
<feature type="transmembrane region" description="Helical" evidence="18">
    <location>
        <begin position="875"/>
        <end position="892"/>
    </location>
</feature>
<dbReference type="InterPro" id="IPR008250">
    <property type="entry name" value="ATPase_P-typ_transduc_dom_A_sf"/>
</dbReference>
<dbReference type="Pfam" id="PF13246">
    <property type="entry name" value="Cation_ATPase"/>
    <property type="match status" value="1"/>
</dbReference>
<feature type="binding site" evidence="17">
    <location>
        <position position="399"/>
    </location>
    <ligand>
        <name>Mg(2+)</name>
        <dbReference type="ChEBI" id="CHEBI:18420"/>
    </ligand>
</feature>
<name>A0AAW1PXM2_9CHLO</name>
<feature type="binding site" evidence="17">
    <location>
        <position position="397"/>
    </location>
    <ligand>
        <name>Mg(2+)</name>
        <dbReference type="ChEBI" id="CHEBI:18420"/>
    </ligand>
</feature>
<evidence type="ECO:0000256" key="7">
    <source>
        <dbReference type="ARBA" id="ARBA00022723"/>
    </source>
</evidence>
<dbReference type="Pfam" id="PF16212">
    <property type="entry name" value="PhoLip_ATPase_C"/>
    <property type="match status" value="1"/>
</dbReference>
<dbReference type="PANTHER" id="PTHR24092:SF180">
    <property type="entry name" value="PHOSPHOLIPID-TRANSPORTING ATPASE DNF1-RELATED"/>
    <property type="match status" value="1"/>
</dbReference>
<dbReference type="GO" id="GO:0140326">
    <property type="term" value="F:ATPase-coupled intramembrane lipid transporter activity"/>
    <property type="evidence" value="ECO:0007669"/>
    <property type="project" value="UniProtKB-EC"/>
</dbReference>
<dbReference type="Proteomes" id="UP001489004">
    <property type="component" value="Unassembled WGS sequence"/>
</dbReference>
<evidence type="ECO:0000256" key="10">
    <source>
        <dbReference type="ARBA" id="ARBA00022842"/>
    </source>
</evidence>
<keyword evidence="10 17" id="KW-0460">Magnesium</keyword>
<dbReference type="PRINTS" id="PR00119">
    <property type="entry name" value="CATATPASE"/>
</dbReference>
<feature type="transmembrane region" description="Helical" evidence="18">
    <location>
        <begin position="76"/>
        <end position="95"/>
    </location>
</feature>
<reference evidence="22 23" key="1">
    <citation type="journal article" date="2024" name="Nat. Commun.">
        <title>Phylogenomics reveals the evolutionary origins of lichenization in chlorophyte algae.</title>
        <authorList>
            <person name="Puginier C."/>
            <person name="Libourel C."/>
            <person name="Otte J."/>
            <person name="Skaloud P."/>
            <person name="Haon M."/>
            <person name="Grisel S."/>
            <person name="Petersen M."/>
            <person name="Berrin J.G."/>
            <person name="Delaux P.M."/>
            <person name="Dal Grande F."/>
            <person name="Keller J."/>
        </authorList>
    </citation>
    <scope>NUCLEOTIDE SEQUENCE [LARGE SCALE GENOMIC DNA]</scope>
    <source>
        <strain evidence="22 23">SAG 2043</strain>
    </source>
</reference>
<sequence>MPIRGATSPESRSVFANNAEANDYFKYPGNSIRTTKYTLVTFLPKGFYEQFRKVANLYFLLIAALSLTPISPVSPITNVVPLVFVLAVSLTKEAFEDRKRRIKDSEINGSTVEALRDGGIHDVAWRDIKVGDIVKVYDRKYFPADLVLLSSANPEGVCYIETMNLDGETNLKIKKALKDTWSFEAHAPMSTAKLQIECEQPNHSLYTFTGNLILNGHTHSLSPNQVLLRGCVLRNTPSVLGVVVFTGHQTKVMMNATAAPSKRSTLERQLDWLILFMFCLLAALCLVGSVGSALWVDKKYWYLNLGVTSEPSRTRPLFDPGHPVLVGALNFLTLITLYSTLIPISLYVSIEIIKYFQAAKFINNDRSMYHKASDTPALARTSNLNEELGQIQYIFSDKTGTLTCNQMDFFKCSIAGVRYGRGVTEIQKSMSLRQGIVLKDEEEGDDGGAVSVPHHTEPGFVFHDNRLMGGHWVNQKAAPIVKEFFKLLAICHTVICEGDPSPDTIRYQAASPDEAALVVAAKVFGFFFWKRTPNSVVVSEPEAGSDDVDLEYEILAVLEFNSTRKRQSVIVRQPDGSIVLYCKGADNVIYDRLSPDGKQFWSSTVTHLEEFGNQGLRTLCLAYRILPKAEYDAWEVSFSKAKTSLHSRDVKLDDAAEMIEVDLILLGATAIEDKLQAGVPGCIEQLANAGIKIWVLTGDKLETAINIGYACSLLNNEQRRIVISSETPAILAAEQEGYKEVDRVLRIECKAVVCCRVSPLQKALVTRLVREGAGQITLAIGDGANDVSMIQAAHVGVGISGQEGMQAVMAADFAIAQFKFLTDLLLVHGRWSYKRVSQVIGYFFYKNTVYTLTQFWFNLYAAYSGQRFYDDWYQSFYNLLFTSLPVIVVGLLDQDVSKASSVAVPQLYIAGQRNDWFSKRCLASWLVSAVWQSLVCFYVTVWTVTVGAGASDGKMLSLWETGTLAYTLVVFTVNLRLLMSISFHTTFHYLVIFGSIGVYAVFILLYCRVAPSSASNVTNFYNVYYTIYALLYKPAFYLAMLLGLAASLLPDLALQGCRRAFWTHDFQIIQEDERKTRMNRGSMGSTDVRAKLRGYAGSAKLAAAEALERVARSSSSIRSIMPRPLQKPAAHTGYAFDHPGFESFYADEAERELAQEAASLRVSREESRLGIPQRKVPTARRYTASEAMMLAATAQATAEVDGGPCKTRPSICSSLPDPEPRDEL</sequence>
<evidence type="ECO:0000256" key="6">
    <source>
        <dbReference type="ARBA" id="ARBA00022692"/>
    </source>
</evidence>
<feature type="binding site" evidence="16">
    <location>
        <position position="560"/>
    </location>
    <ligand>
        <name>ATP</name>
        <dbReference type="ChEBI" id="CHEBI:30616"/>
    </ligand>
</feature>
<feature type="binding site" evidence="16">
    <location>
        <position position="786"/>
    </location>
    <ligand>
        <name>ATP</name>
        <dbReference type="ChEBI" id="CHEBI:30616"/>
    </ligand>
</feature>
<evidence type="ECO:0000313" key="22">
    <source>
        <dbReference type="EMBL" id="KAK9812802.1"/>
    </source>
</evidence>
<feature type="binding site" evidence="16">
    <location>
        <position position="762"/>
    </location>
    <ligand>
        <name>ATP</name>
        <dbReference type="ChEBI" id="CHEBI:30616"/>
    </ligand>
</feature>
<keyword evidence="4" id="KW-0813">Transport</keyword>
<dbReference type="GO" id="GO:0005524">
    <property type="term" value="F:ATP binding"/>
    <property type="evidence" value="ECO:0007669"/>
    <property type="project" value="UniProtKB-UniRule"/>
</dbReference>
<feature type="transmembrane region" description="Helical" evidence="18">
    <location>
        <begin position="324"/>
        <end position="350"/>
    </location>
</feature>
<dbReference type="InterPro" id="IPR023299">
    <property type="entry name" value="ATPase_P-typ_cyto_dom_N"/>
</dbReference>
<comment type="catalytic activity">
    <reaction evidence="14 18">
        <text>ATP + H2O + phospholipidSide 1 = ADP + phosphate + phospholipidSide 2.</text>
        <dbReference type="EC" id="7.6.2.1"/>
    </reaction>
</comment>
<dbReference type="InterPro" id="IPR023298">
    <property type="entry name" value="ATPase_P-typ_TM_dom_sf"/>
</dbReference>
<dbReference type="AlphaFoldDB" id="A0AAW1PXM2"/>
<dbReference type="PROSITE" id="PS00154">
    <property type="entry name" value="ATPASE_E1_E2"/>
    <property type="match status" value="1"/>
</dbReference>
<dbReference type="InterPro" id="IPR032631">
    <property type="entry name" value="P-type_ATPase_N"/>
</dbReference>
<feature type="active site" description="4-aspartylphosphate intermediate" evidence="15">
    <location>
        <position position="397"/>
    </location>
</feature>
<feature type="binding site" evidence="16">
    <location>
        <position position="583"/>
    </location>
    <ligand>
        <name>ATP</name>
        <dbReference type="ChEBI" id="CHEBI:30616"/>
    </ligand>
</feature>
<dbReference type="SUPFAM" id="SSF81665">
    <property type="entry name" value="Calcium ATPase, transmembrane domain M"/>
    <property type="match status" value="1"/>
</dbReference>
<dbReference type="FunFam" id="3.40.50.1000:FF:000001">
    <property type="entry name" value="Phospholipid-transporting ATPase IC"/>
    <property type="match status" value="1"/>
</dbReference>
<evidence type="ECO:0000256" key="9">
    <source>
        <dbReference type="ARBA" id="ARBA00022840"/>
    </source>
</evidence>
<evidence type="ECO:0000256" key="18">
    <source>
        <dbReference type="RuleBase" id="RU362033"/>
    </source>
</evidence>
<organism evidence="22 23">
    <name type="scientific">[Myrmecia] bisecta</name>
    <dbReference type="NCBI Taxonomy" id="41462"/>
    <lineage>
        <taxon>Eukaryota</taxon>
        <taxon>Viridiplantae</taxon>
        <taxon>Chlorophyta</taxon>
        <taxon>core chlorophytes</taxon>
        <taxon>Trebouxiophyceae</taxon>
        <taxon>Trebouxiales</taxon>
        <taxon>Trebouxiaceae</taxon>
        <taxon>Myrmecia</taxon>
    </lineage>
</organism>
<feature type="domain" description="P-type ATPase N-terminal" evidence="20">
    <location>
        <begin position="14"/>
        <end position="78"/>
    </location>
</feature>
<evidence type="ECO:0000256" key="13">
    <source>
        <dbReference type="ARBA" id="ARBA00023136"/>
    </source>
</evidence>
<dbReference type="GO" id="GO:0005886">
    <property type="term" value="C:plasma membrane"/>
    <property type="evidence" value="ECO:0007669"/>
    <property type="project" value="UniProtKB-SubCell"/>
</dbReference>
<evidence type="ECO:0000256" key="1">
    <source>
        <dbReference type="ARBA" id="ARBA00004127"/>
    </source>
</evidence>
<keyword evidence="9 16" id="KW-0067">ATP-binding</keyword>
<feature type="binding site" evidence="16">
    <location>
        <position position="699"/>
    </location>
    <ligand>
        <name>ATP</name>
        <dbReference type="ChEBI" id="CHEBI:30616"/>
    </ligand>
</feature>
<keyword evidence="6 18" id="KW-0812">Transmembrane</keyword>
<comment type="similarity">
    <text evidence="3 18">Belongs to the cation transport ATPase (P-type) (TC 3.A.3) family. Type IV subfamily.</text>
</comment>
<evidence type="ECO:0000256" key="4">
    <source>
        <dbReference type="ARBA" id="ARBA00022448"/>
    </source>
</evidence>
<dbReference type="EC" id="7.6.2.1" evidence="18"/>
<dbReference type="InterPro" id="IPR036412">
    <property type="entry name" value="HAD-like_sf"/>
</dbReference>
<dbReference type="SUPFAM" id="SSF56784">
    <property type="entry name" value="HAD-like"/>
    <property type="match status" value="1"/>
</dbReference>
<dbReference type="SFLD" id="SFLDG00002">
    <property type="entry name" value="C1.7:_P-type_atpase_like"/>
    <property type="match status" value="1"/>
</dbReference>
<comment type="subcellular location">
    <subcellularLocation>
        <location evidence="2">Cell membrane</location>
    </subcellularLocation>
    <subcellularLocation>
        <location evidence="1">Endomembrane system</location>
        <topology evidence="1">Multi-pass membrane protein</topology>
    </subcellularLocation>
    <subcellularLocation>
        <location evidence="18">Membrane</location>
        <topology evidence="18">Multi-pass membrane protein</topology>
    </subcellularLocation>
</comment>
<evidence type="ECO:0000259" key="20">
    <source>
        <dbReference type="Pfam" id="PF16209"/>
    </source>
</evidence>
<dbReference type="InterPro" id="IPR006539">
    <property type="entry name" value="P-type_ATPase_IV"/>
</dbReference>
<keyword evidence="23" id="KW-1185">Reference proteome</keyword>
<evidence type="ECO:0000256" key="17">
    <source>
        <dbReference type="PIRSR" id="PIRSR606539-3"/>
    </source>
</evidence>
<keyword evidence="8 16" id="KW-0547">Nucleotide-binding</keyword>
<evidence type="ECO:0000256" key="12">
    <source>
        <dbReference type="ARBA" id="ARBA00022989"/>
    </source>
</evidence>
<dbReference type="GO" id="GO:0012505">
    <property type="term" value="C:endomembrane system"/>
    <property type="evidence" value="ECO:0007669"/>
    <property type="project" value="UniProtKB-SubCell"/>
</dbReference>
<keyword evidence="7 17" id="KW-0479">Metal-binding</keyword>
<dbReference type="FunFam" id="2.70.150.10:FF:000021">
    <property type="entry name" value="Phospholipid-transporting ATPase"/>
    <property type="match status" value="1"/>
</dbReference>
<feature type="binding site" evidence="17">
    <location>
        <position position="782"/>
    </location>
    <ligand>
        <name>Mg(2+)</name>
        <dbReference type="ChEBI" id="CHEBI:18420"/>
    </ligand>
</feature>
<dbReference type="InterPro" id="IPR023214">
    <property type="entry name" value="HAD_sf"/>
</dbReference>
<keyword evidence="5" id="KW-1003">Cell membrane</keyword>
<dbReference type="SFLD" id="SFLDF00027">
    <property type="entry name" value="p-type_atpase"/>
    <property type="match status" value="1"/>
</dbReference>
<feature type="domain" description="P-type ATPase C-terminal" evidence="21">
    <location>
        <begin position="808"/>
        <end position="1063"/>
    </location>
</feature>
<comment type="cofactor">
    <cofactor evidence="17">
        <name>Mg(2+)</name>
        <dbReference type="ChEBI" id="CHEBI:18420"/>
    </cofactor>
</comment>
<dbReference type="InterPro" id="IPR001757">
    <property type="entry name" value="P_typ_ATPase"/>
</dbReference>
<dbReference type="InterPro" id="IPR032630">
    <property type="entry name" value="P_typ_ATPase_c"/>
</dbReference>
<dbReference type="SFLD" id="SFLDS00003">
    <property type="entry name" value="Haloacid_Dehalogenase"/>
    <property type="match status" value="1"/>
</dbReference>
<feature type="binding site" evidence="16">
    <location>
        <position position="617"/>
    </location>
    <ligand>
        <name>ATP</name>
        <dbReference type="ChEBI" id="CHEBI:30616"/>
    </ligand>
</feature>
<dbReference type="NCBIfam" id="TIGR01494">
    <property type="entry name" value="ATPase_P-type"/>
    <property type="match status" value="1"/>
</dbReference>